<dbReference type="InterPro" id="IPR025295">
    <property type="entry name" value="eCIS_core_dom"/>
</dbReference>
<evidence type="ECO:0000313" key="3">
    <source>
        <dbReference type="EMBL" id="PSK93421.1"/>
    </source>
</evidence>
<proteinExistence type="predicted"/>
<comment type="caution">
    <text evidence="3">The sequence shown here is derived from an EMBL/GenBank/DDBJ whole genome shotgun (WGS) entry which is preliminary data.</text>
</comment>
<gene>
    <name evidence="3" type="ORF">B0I18_102391</name>
</gene>
<evidence type="ECO:0000259" key="2">
    <source>
        <dbReference type="Pfam" id="PF13699"/>
    </source>
</evidence>
<dbReference type="InterPro" id="IPR049756">
    <property type="entry name" value="PlcA-like_dom"/>
</dbReference>
<feature type="region of interest" description="Disordered" evidence="1">
    <location>
        <begin position="1"/>
        <end position="41"/>
    </location>
</feature>
<accession>A0A2P8D8B1</accession>
<dbReference type="Pfam" id="PF13699">
    <property type="entry name" value="eCIS_core"/>
    <property type="match status" value="1"/>
</dbReference>
<name>A0A2P8D8B1_9BACT</name>
<dbReference type="CDD" id="cd22893">
    <property type="entry name" value="PlcA-like"/>
    <property type="match status" value="1"/>
</dbReference>
<evidence type="ECO:0000313" key="4">
    <source>
        <dbReference type="Proteomes" id="UP000240572"/>
    </source>
</evidence>
<evidence type="ECO:0000256" key="1">
    <source>
        <dbReference type="SAM" id="MobiDB-lite"/>
    </source>
</evidence>
<feature type="compositionally biased region" description="Low complexity" evidence="1">
    <location>
        <begin position="10"/>
        <end position="23"/>
    </location>
</feature>
<reference evidence="3 4" key="1">
    <citation type="submission" date="2018-03" db="EMBL/GenBank/DDBJ databases">
        <title>Genomic Encyclopedia of Type Strains, Phase III (KMG-III): the genomes of soil and plant-associated and newly described type strains.</title>
        <authorList>
            <person name="Whitman W."/>
        </authorList>
    </citation>
    <scope>NUCLEOTIDE SEQUENCE [LARGE SCALE GENOMIC DNA]</scope>
    <source>
        <strain evidence="3 4">CGMCC 1.12700</strain>
    </source>
</reference>
<dbReference type="EMBL" id="PYGD01000002">
    <property type="protein sequence ID" value="PSK93421.1"/>
    <property type="molecule type" value="Genomic_DNA"/>
</dbReference>
<dbReference type="AlphaFoldDB" id="A0A2P8D8B1"/>
<dbReference type="Proteomes" id="UP000240572">
    <property type="component" value="Unassembled WGS sequence"/>
</dbReference>
<sequence>MKQYSVHKPGATVTSAAAGTGAVPQPTRGRVQRKVSPAATEAGPVLSDRIAGTQGTGNTMDDTTRTFMENRMQADFSQVRIHTGSDAAQMSRQLGALAFTLGSDVYFNEGAYDPGSETGKHLLAHELAHTLQQGTDQVRRFESPEHQDLGDSALGELLDFLGTGPGNDWADRYKINGAEVRAGIENDAFYRGKKLRMANGSMLSIGEIISLMGDFYKTPMQLYQAPGAEIEGVLAIINKERRHQISAGGAAVAYNKVTGGRYTALAEKNEEHFSPVNAGEWERLHNAALDMARQSKGAESEAFDQALFTDAAAGHFLTDAFAAGHLLNRTKVLNSIHVYTAQHEVRAQNPLLQPYLLITASKQEQFILKLIHDHFNRIGFDTANDKGMTWKTYGDDNLSKSEETRHIAALAVFTSRQQLFRAKKGAAVNNKEVLDLLPNAATLEQATQQAIDYIPIAATQVENLIYRNRDASALAVGSLMAPLVRANLNALGDPGLQNQLEWQRSFNEQQGLPPPLINQFSFDLPHFLE</sequence>
<organism evidence="3 4">
    <name type="scientific">Taibaiella chishuiensis</name>
    <dbReference type="NCBI Taxonomy" id="1434707"/>
    <lineage>
        <taxon>Bacteria</taxon>
        <taxon>Pseudomonadati</taxon>
        <taxon>Bacteroidota</taxon>
        <taxon>Chitinophagia</taxon>
        <taxon>Chitinophagales</taxon>
        <taxon>Chitinophagaceae</taxon>
        <taxon>Taibaiella</taxon>
    </lineage>
</organism>
<keyword evidence="4" id="KW-1185">Reference proteome</keyword>
<protein>
    <submittedName>
        <fullName evidence="3">Uncharacterized protein DUF4157</fullName>
    </submittedName>
</protein>
<dbReference type="RefSeq" id="WP_219905950.1">
    <property type="nucleotide sequence ID" value="NZ_PYGD01000002.1"/>
</dbReference>
<feature type="domain" description="eCIS core" evidence="2">
    <location>
        <begin position="60"/>
        <end position="135"/>
    </location>
</feature>